<dbReference type="PANTHER" id="PTHR32432">
    <property type="entry name" value="CELL DIVISION PROTEIN FTSA-RELATED"/>
    <property type="match status" value="1"/>
</dbReference>
<dbReference type="OrthoDB" id="9773403at2"/>
<dbReference type="RefSeq" id="WP_087504141.1">
    <property type="nucleotide sequence ID" value="NZ_BMDX01000001.1"/>
</dbReference>
<dbReference type="InterPro" id="IPR043129">
    <property type="entry name" value="ATPase_NBD"/>
</dbReference>
<keyword evidence="3" id="KW-1185">Reference proteome</keyword>
<comment type="caution">
    <text evidence="2">The sequence shown here is derived from an EMBL/GenBank/DDBJ whole genome shotgun (WGS) entry which is preliminary data.</text>
</comment>
<dbReference type="AlphaFoldDB" id="A0A8J2XMF5"/>
<dbReference type="EMBL" id="BMDX01000001">
    <property type="protein sequence ID" value="GGA63738.1"/>
    <property type="molecule type" value="Genomic_DNA"/>
</dbReference>
<name>A0A8J2XMF5_9GAMM</name>
<dbReference type="PANTHER" id="PTHR32432:SF3">
    <property type="entry name" value="ETHANOLAMINE UTILIZATION PROTEIN EUTJ"/>
    <property type="match status" value="1"/>
</dbReference>
<dbReference type="GO" id="GO:0051301">
    <property type="term" value="P:cell division"/>
    <property type="evidence" value="ECO:0007669"/>
    <property type="project" value="InterPro"/>
</dbReference>
<dbReference type="Gene3D" id="3.30.420.40">
    <property type="match status" value="2"/>
</dbReference>
<dbReference type="NCBIfam" id="TIGR01175">
    <property type="entry name" value="pilM"/>
    <property type="match status" value="1"/>
</dbReference>
<evidence type="ECO:0000313" key="3">
    <source>
        <dbReference type="Proteomes" id="UP000619743"/>
    </source>
</evidence>
<dbReference type="Gene3D" id="3.30.1490.300">
    <property type="match status" value="1"/>
</dbReference>
<gene>
    <name evidence="2" type="primary">pilM</name>
    <name evidence="2" type="ORF">GCM10011369_01360</name>
</gene>
<dbReference type="CDD" id="cd24049">
    <property type="entry name" value="ASKHA_NBD_PilM"/>
    <property type="match status" value="1"/>
</dbReference>
<evidence type="ECO:0000313" key="2">
    <source>
        <dbReference type="EMBL" id="GGA63738.1"/>
    </source>
</evidence>
<protein>
    <submittedName>
        <fullName evidence="2">Pilus assembly protein PilM</fullName>
    </submittedName>
</protein>
<dbReference type="PIRSF" id="PIRSF019169">
    <property type="entry name" value="PilM"/>
    <property type="match status" value="1"/>
</dbReference>
<dbReference type="SMART" id="SM00842">
    <property type="entry name" value="FtsA"/>
    <property type="match status" value="1"/>
</dbReference>
<accession>A0A8J2XMF5</accession>
<dbReference type="InterPro" id="IPR005883">
    <property type="entry name" value="PilM"/>
</dbReference>
<proteinExistence type="predicted"/>
<dbReference type="SUPFAM" id="SSF53067">
    <property type="entry name" value="Actin-like ATPase domain"/>
    <property type="match status" value="2"/>
</dbReference>
<reference evidence="3" key="1">
    <citation type="journal article" date="2019" name="Int. J. Syst. Evol. Microbiol.">
        <title>The Global Catalogue of Microorganisms (GCM) 10K type strain sequencing project: providing services to taxonomists for standard genome sequencing and annotation.</title>
        <authorList>
            <consortium name="The Broad Institute Genomics Platform"/>
            <consortium name="The Broad Institute Genome Sequencing Center for Infectious Disease"/>
            <person name="Wu L."/>
            <person name="Ma J."/>
        </authorList>
    </citation>
    <scope>NUCLEOTIDE SEQUENCE [LARGE SCALE GENOMIC DNA]</scope>
    <source>
        <strain evidence="3">CGMCC 1.10130</strain>
    </source>
</reference>
<dbReference type="Proteomes" id="UP000619743">
    <property type="component" value="Unassembled WGS sequence"/>
</dbReference>
<evidence type="ECO:0000259" key="1">
    <source>
        <dbReference type="SMART" id="SM00842"/>
    </source>
</evidence>
<feature type="domain" description="SHS2" evidence="1">
    <location>
        <begin position="14"/>
        <end position="181"/>
    </location>
</feature>
<sequence length="357" mass="38701">MKLERFWKRSQPPLIGLDIGSHSAKAVLLSKNTDGWVLENASQVAIPPGAVEEHEIKDFEAVGTALRPLLTRLGKKNNLVAAAVAGSSVITKIIYVDSGGTEADLEAQVQIEADHLIPFPLDEVSLDFEVIGINSTDSSRKDILLSACRTEHVESRVAALETAGYTPKVMDIEAFALGRTLSVMQSQLAEDMVNNTVAMVDIGANMMLFSIVSNGETIYSREQPFGGEQFNQAVTGYYGMEPNTVEEAKLAGTLPANYDFEVLAPFQSQMAQQIRRNIQIFSTSSGISEIDALIVSGGSATLPGTVELLRQELQIDAILANPFVDMTIADSLDRQKLLETAHQYAIACGLAMREHSE</sequence>
<dbReference type="InterPro" id="IPR050696">
    <property type="entry name" value="FtsA/MreB"/>
</dbReference>
<dbReference type="Pfam" id="PF11104">
    <property type="entry name" value="PilM_2"/>
    <property type="match status" value="1"/>
</dbReference>
<organism evidence="2 3">
    <name type="scientific">Neiella marina</name>
    <dbReference type="NCBI Taxonomy" id="508461"/>
    <lineage>
        <taxon>Bacteria</taxon>
        <taxon>Pseudomonadati</taxon>
        <taxon>Pseudomonadota</taxon>
        <taxon>Gammaproteobacteria</taxon>
        <taxon>Alteromonadales</taxon>
        <taxon>Echinimonadaceae</taxon>
        <taxon>Neiella</taxon>
    </lineage>
</organism>
<dbReference type="InterPro" id="IPR003494">
    <property type="entry name" value="SHS2_FtsA"/>
</dbReference>